<comment type="caution">
    <text evidence="1">The sequence shown here is derived from an EMBL/GenBank/DDBJ whole genome shotgun (WGS) entry which is preliminary data.</text>
</comment>
<dbReference type="AlphaFoldDB" id="A0A9Q0GEV1"/>
<organism evidence="1 2">
    <name type="scientific">Turnera subulata</name>
    <dbReference type="NCBI Taxonomy" id="218843"/>
    <lineage>
        <taxon>Eukaryota</taxon>
        <taxon>Viridiplantae</taxon>
        <taxon>Streptophyta</taxon>
        <taxon>Embryophyta</taxon>
        <taxon>Tracheophyta</taxon>
        <taxon>Spermatophyta</taxon>
        <taxon>Magnoliopsida</taxon>
        <taxon>eudicotyledons</taxon>
        <taxon>Gunneridae</taxon>
        <taxon>Pentapetalae</taxon>
        <taxon>rosids</taxon>
        <taxon>fabids</taxon>
        <taxon>Malpighiales</taxon>
        <taxon>Passifloraceae</taxon>
        <taxon>Turnera</taxon>
    </lineage>
</organism>
<reference evidence="1" key="1">
    <citation type="submission" date="2022-02" db="EMBL/GenBank/DDBJ databases">
        <authorList>
            <person name="Henning P.M."/>
            <person name="McCubbin A.G."/>
            <person name="Shore J.S."/>
        </authorList>
    </citation>
    <scope>NUCLEOTIDE SEQUENCE</scope>
    <source>
        <strain evidence="1">F60SS</strain>
        <tissue evidence="1">Leaves</tissue>
    </source>
</reference>
<keyword evidence="2" id="KW-1185">Reference proteome</keyword>
<dbReference type="OrthoDB" id="294052at2759"/>
<accession>A0A9Q0GEV1</accession>
<gene>
    <name evidence="1" type="ORF">Tsubulata_004586</name>
</gene>
<dbReference type="GO" id="GO:0005794">
    <property type="term" value="C:Golgi apparatus"/>
    <property type="evidence" value="ECO:0007669"/>
    <property type="project" value="TreeGrafter"/>
</dbReference>
<dbReference type="GO" id="GO:0016197">
    <property type="term" value="P:endosomal transport"/>
    <property type="evidence" value="ECO:0007669"/>
    <property type="project" value="TreeGrafter"/>
</dbReference>
<evidence type="ECO:0000313" key="1">
    <source>
        <dbReference type="EMBL" id="KAJ4848928.1"/>
    </source>
</evidence>
<dbReference type="PANTHER" id="PTHR21481">
    <property type="entry name" value="PROTEIN CLEC16A"/>
    <property type="match status" value="1"/>
</dbReference>
<dbReference type="GO" id="GO:0007034">
    <property type="term" value="P:vacuolar transport"/>
    <property type="evidence" value="ECO:0007669"/>
    <property type="project" value="TreeGrafter"/>
</dbReference>
<dbReference type="GO" id="GO:0005770">
    <property type="term" value="C:late endosome"/>
    <property type="evidence" value="ECO:0007669"/>
    <property type="project" value="TreeGrafter"/>
</dbReference>
<sequence length="273" mass="31334">MWLSFWRSFDRFSLHHFKYVINELREIEVVDSHNWELVVDLVQSIAEIVTYGDKQDSKIFEVCSHTKDQHGFKNCGTIASVSEYNDSKHGYRTFGFNNYVNSIVAHQYNFDAGDLSQYYVAFLRETCNNQRSKEILSDTDKIDDDLYYLKDILCVGESRLSKVVMQNGLNLSPITALYMVSRVLQVLNDKNICNFLAGIILYPCMYTSESNPDQAGSSNFLQNHLNVVESLLCTEVPESFDESSLLRNSPNYILSHLHSANCPMDQNVCPERS</sequence>
<dbReference type="InterPro" id="IPR039272">
    <property type="entry name" value="CLEC16A/TT9"/>
</dbReference>
<reference evidence="1" key="2">
    <citation type="journal article" date="2023" name="Plants (Basel)">
        <title>Annotation of the Turnera subulata (Passifloraceae) Draft Genome Reveals the S-Locus Evolved after the Divergence of Turneroideae from Passifloroideae in a Stepwise Manner.</title>
        <authorList>
            <person name="Henning P.M."/>
            <person name="Roalson E.H."/>
            <person name="Mir W."/>
            <person name="McCubbin A.G."/>
            <person name="Shore J.S."/>
        </authorList>
    </citation>
    <scope>NUCLEOTIDE SEQUENCE</scope>
    <source>
        <strain evidence="1">F60SS</strain>
    </source>
</reference>
<dbReference type="EMBL" id="JAKUCV010000747">
    <property type="protein sequence ID" value="KAJ4848928.1"/>
    <property type="molecule type" value="Genomic_DNA"/>
</dbReference>
<dbReference type="GO" id="GO:1901096">
    <property type="term" value="P:regulation of autophagosome maturation"/>
    <property type="evidence" value="ECO:0007669"/>
    <property type="project" value="TreeGrafter"/>
</dbReference>
<protein>
    <submittedName>
        <fullName evidence="1">Uncharacterized protein</fullName>
    </submittedName>
</protein>
<name>A0A9Q0GEV1_9ROSI</name>
<dbReference type="PANTHER" id="PTHR21481:SF0">
    <property type="entry name" value="PROTEIN CLEC16A"/>
    <property type="match status" value="1"/>
</dbReference>
<dbReference type="Proteomes" id="UP001141552">
    <property type="component" value="Unassembled WGS sequence"/>
</dbReference>
<proteinExistence type="predicted"/>
<evidence type="ECO:0000313" key="2">
    <source>
        <dbReference type="Proteomes" id="UP001141552"/>
    </source>
</evidence>